<evidence type="ECO:0000313" key="3">
    <source>
        <dbReference type="Proteomes" id="UP000196531"/>
    </source>
</evidence>
<evidence type="ECO:0000256" key="1">
    <source>
        <dbReference type="SAM" id="MobiDB-lite"/>
    </source>
</evidence>
<name>A0A1Y5F6Q0_9BACT</name>
<proteinExistence type="predicted"/>
<gene>
    <name evidence="2" type="ORF">A9Q84_09525</name>
</gene>
<feature type="region of interest" description="Disordered" evidence="1">
    <location>
        <begin position="624"/>
        <end position="646"/>
    </location>
</feature>
<organism evidence="2 3">
    <name type="scientific">Halobacteriovorax marinus</name>
    <dbReference type="NCBI Taxonomy" id="97084"/>
    <lineage>
        <taxon>Bacteria</taxon>
        <taxon>Pseudomonadati</taxon>
        <taxon>Bdellovibrionota</taxon>
        <taxon>Bacteriovoracia</taxon>
        <taxon>Bacteriovoracales</taxon>
        <taxon>Halobacteriovoraceae</taxon>
        <taxon>Halobacteriovorax</taxon>
    </lineage>
</organism>
<protein>
    <submittedName>
        <fullName evidence="2">Uncharacterized protein</fullName>
    </submittedName>
</protein>
<feature type="compositionally biased region" description="Basic and acidic residues" evidence="1">
    <location>
        <begin position="637"/>
        <end position="646"/>
    </location>
</feature>
<dbReference type="Proteomes" id="UP000196531">
    <property type="component" value="Unassembled WGS sequence"/>
</dbReference>
<comment type="caution">
    <text evidence="2">The sequence shown here is derived from an EMBL/GenBank/DDBJ whole genome shotgun (WGS) entry which is preliminary data.</text>
</comment>
<dbReference type="AlphaFoldDB" id="A0A1Y5F6Q0"/>
<evidence type="ECO:0000313" key="2">
    <source>
        <dbReference type="EMBL" id="OUR96578.1"/>
    </source>
</evidence>
<sequence>MDINDYSTRLSQARTNYRDAADDLKEHYSSELEDIDDNNKVTQKKQRENYATSKTNLEAAVAETITDQSKKVKVAIQDRTEQFRNRSAAQVENFENDRQEIKTKFDDRLTYLRDSYDKDLSARERTQKDLLESANERYTDRTKRNANLYQENVNKLDHSTRTAMKEQKFSHDIEKRVQEAGHSNEVQDLVRTGNSSRSKIIDKQHRDLQALRDTQTDSLKHLKHHQEKTIENIHNQKGLESDKMASNFSELTKDISLRNNKNNTRMAKNNREQITSLERQYAQTTYQNKREMEEKLKGGNILDKDQLKSAELGQKFDTRIKNINESIDDMVHKDQLDKERMSSAFQDSVRERNLSHSKHIDKIEKDARDFKNTTVKDNRDRTDQVLNSYRKRLSDVQLESEQKTIKDRQASNQQLRTQREEFGRVVTQLSDMNQEAVTKIQDEQAAEKTKFIQSSRMAHHNQVENLKDDFNNRMANRESSLTQRLEQKDKVFDKTVTQLEEKMVRVEGKAAKEISAMKQIEQERRSEDGREFKRETRKMTDNFTKEKVAMKDGFDRRLSNAKHKSDVRLNETVQKYESQLEIERNDTRRHFKTKIKQLESNYRRLADQSELEKDLIRNQFERRIEETRQNNAMQLEEISREKNSKV</sequence>
<feature type="region of interest" description="Disordered" evidence="1">
    <location>
        <begin position="28"/>
        <end position="49"/>
    </location>
</feature>
<accession>A0A1Y5F6Q0</accession>
<dbReference type="EMBL" id="MAAO01000006">
    <property type="protein sequence ID" value="OUR96578.1"/>
    <property type="molecule type" value="Genomic_DNA"/>
</dbReference>
<reference evidence="3" key="1">
    <citation type="journal article" date="2017" name="Proc. Natl. Acad. Sci. U.S.A.">
        <title>Simulation of Deepwater Horizon oil plume reveals substrate specialization within a complex community of hydrocarbon-degraders.</title>
        <authorList>
            <person name="Hu P."/>
            <person name="Dubinsky E.A."/>
            <person name="Probst A.J."/>
            <person name="Wang J."/>
            <person name="Sieber C.M.K."/>
            <person name="Tom L.M."/>
            <person name="Gardinali P."/>
            <person name="Banfield J.F."/>
            <person name="Atlas R.M."/>
            <person name="Andersen G.L."/>
        </authorList>
    </citation>
    <scope>NUCLEOTIDE SEQUENCE [LARGE SCALE GENOMIC DNA]</scope>
</reference>